<dbReference type="HOGENOM" id="CLU_1016657_0_0_1"/>
<proteinExistence type="predicted"/>
<reference evidence="2 3" key="1">
    <citation type="journal article" date="2013" name="Nature">
        <title>Insights into bilaterian evolution from three spiralian genomes.</title>
        <authorList>
            <person name="Simakov O."/>
            <person name="Marletaz F."/>
            <person name="Cho S.J."/>
            <person name="Edsinger-Gonzales E."/>
            <person name="Havlak P."/>
            <person name="Hellsten U."/>
            <person name="Kuo D.H."/>
            <person name="Larsson T."/>
            <person name="Lv J."/>
            <person name="Arendt D."/>
            <person name="Savage R."/>
            <person name="Osoegawa K."/>
            <person name="de Jong P."/>
            <person name="Grimwood J."/>
            <person name="Chapman J.A."/>
            <person name="Shapiro H."/>
            <person name="Aerts A."/>
            <person name="Otillar R.P."/>
            <person name="Terry A.Y."/>
            <person name="Boore J.L."/>
            <person name="Grigoriev I.V."/>
            <person name="Lindberg D.R."/>
            <person name="Seaver E.C."/>
            <person name="Weisblat D.A."/>
            <person name="Putnam N.H."/>
            <person name="Rokhsar D.S."/>
        </authorList>
    </citation>
    <scope>NUCLEOTIDE SEQUENCE [LARGE SCALE GENOMIC DNA]</scope>
</reference>
<dbReference type="RefSeq" id="XP_009044663.1">
    <property type="nucleotide sequence ID" value="XM_009046415.1"/>
</dbReference>
<evidence type="ECO:0000313" key="2">
    <source>
        <dbReference type="EMBL" id="ESP04620.1"/>
    </source>
</evidence>
<gene>
    <name evidence="2" type="ORF">LOTGIDRAFT_170592</name>
</gene>
<evidence type="ECO:0000313" key="3">
    <source>
        <dbReference type="Proteomes" id="UP000030746"/>
    </source>
</evidence>
<keyword evidence="3" id="KW-1185">Reference proteome</keyword>
<dbReference type="Proteomes" id="UP000030746">
    <property type="component" value="Unassembled WGS sequence"/>
</dbReference>
<dbReference type="AlphaFoldDB" id="V4CQ82"/>
<protein>
    <submittedName>
        <fullName evidence="2">Uncharacterized protein</fullName>
    </submittedName>
</protein>
<dbReference type="GeneID" id="20241463"/>
<dbReference type="KEGG" id="lgi:LOTGIDRAFT_170592"/>
<evidence type="ECO:0000256" key="1">
    <source>
        <dbReference type="SAM" id="MobiDB-lite"/>
    </source>
</evidence>
<feature type="region of interest" description="Disordered" evidence="1">
    <location>
        <begin position="136"/>
        <end position="166"/>
    </location>
</feature>
<sequence length="274" mass="31454">MSTERTWDTFGKEIMFSVAEPKQSVQRKSCRKEPGHAYRLKMKKTEAKLPRPVVFFSDFEKDAYRRNRAEECKLQNTLQNLQRAQSVTEKTIRCQSAKFKLDKAHLINAYKKTTSAGTRDLKTPLMLVNTVSQSSRQRKKSVFIPRSVRDPRPLSESSSSSTEEYVEPIQTKIPGHSDSMITRPSTWAVRPQTTLTTIKTDNSKRCKSADSSKRLKYYKKYTENFVDVESISKSTDVPTRKIKFLDKVDTKPSMQHRKSLIVTKSGLGAWCEAL</sequence>
<organism evidence="2 3">
    <name type="scientific">Lottia gigantea</name>
    <name type="common">Giant owl limpet</name>
    <dbReference type="NCBI Taxonomy" id="225164"/>
    <lineage>
        <taxon>Eukaryota</taxon>
        <taxon>Metazoa</taxon>
        <taxon>Spiralia</taxon>
        <taxon>Lophotrochozoa</taxon>
        <taxon>Mollusca</taxon>
        <taxon>Gastropoda</taxon>
        <taxon>Patellogastropoda</taxon>
        <taxon>Lottioidea</taxon>
        <taxon>Lottiidae</taxon>
        <taxon>Lottia</taxon>
    </lineage>
</organism>
<dbReference type="OrthoDB" id="6097758at2759"/>
<accession>V4CQ82</accession>
<dbReference type="CTD" id="20241463"/>
<name>V4CQ82_LOTGI</name>
<dbReference type="EMBL" id="KB199676">
    <property type="protein sequence ID" value="ESP04620.1"/>
    <property type="molecule type" value="Genomic_DNA"/>
</dbReference>